<dbReference type="GO" id="GO:0046872">
    <property type="term" value="F:metal ion binding"/>
    <property type="evidence" value="ECO:0007669"/>
    <property type="project" value="UniProtKB-KW"/>
</dbReference>
<comment type="cofactor">
    <cofactor evidence="1">
        <name>Zn(2+)</name>
        <dbReference type="ChEBI" id="CHEBI:29105"/>
    </cofactor>
</comment>
<dbReference type="RefSeq" id="WP_245625474.1">
    <property type="nucleotide sequence ID" value="NZ_JXMU01000002.1"/>
</dbReference>
<dbReference type="PANTHER" id="PTHR37418">
    <property type="entry name" value="3-KETO-5-AMINOHEXANOATE CLEAVAGE ENZYME-RELATED"/>
    <property type="match status" value="1"/>
</dbReference>
<keyword evidence="3" id="KW-0479">Metal-binding</keyword>
<keyword evidence="2 5" id="KW-0808">Transferase</keyword>
<evidence type="ECO:0000256" key="2">
    <source>
        <dbReference type="ARBA" id="ARBA00022679"/>
    </source>
</evidence>
<evidence type="ECO:0000256" key="3">
    <source>
        <dbReference type="ARBA" id="ARBA00022723"/>
    </source>
</evidence>
<dbReference type="InterPro" id="IPR008567">
    <property type="entry name" value="BKACE"/>
</dbReference>
<accession>A0A0N0VMI5</accession>
<comment type="caution">
    <text evidence="5">The sequence shown here is derived from an EMBL/GenBank/DDBJ whole genome shotgun (WGS) entry which is preliminary data.</text>
</comment>
<name>A0A0N0VMI5_9HYPH</name>
<sequence>MQNALPELMVAPNGARRTKEDHPALPITISEIVSTARACNLAGADGIHIHVRDAKGGHILDAGIYREVLRELEIAVPAMQLQITTEAVGKYSAQEQRQLVKDVRPKSVSVSIAEMFLDGNVKDALNFYRWCHDENIAVQHILYGPDDLALMDNRLGITEFTEKHQQMLFVLGRYTKNQQSQPEDLTPFMSWLSGNQWQADWAVCAFGKGETDCSCHAYNLGGKVRIGFENSIWHKNGSIAEDNAARIKEFLTERGTPDER</sequence>
<gene>
    <name evidence="5" type="ORF">SU32_02280</name>
</gene>
<keyword evidence="4" id="KW-0862">Zinc</keyword>
<dbReference type="GO" id="GO:0008483">
    <property type="term" value="F:transaminase activity"/>
    <property type="evidence" value="ECO:0007669"/>
    <property type="project" value="UniProtKB-KW"/>
</dbReference>
<dbReference type="STRING" id="1514904.SU32_02280"/>
<organism evidence="5 6">
    <name type="scientific">Ahrensia marina</name>
    <dbReference type="NCBI Taxonomy" id="1514904"/>
    <lineage>
        <taxon>Bacteria</taxon>
        <taxon>Pseudomonadati</taxon>
        <taxon>Pseudomonadota</taxon>
        <taxon>Alphaproteobacteria</taxon>
        <taxon>Hyphomicrobiales</taxon>
        <taxon>Ahrensiaceae</taxon>
        <taxon>Ahrensia</taxon>
    </lineage>
</organism>
<protein>
    <submittedName>
        <fullName evidence="5">Class III aminotransferase</fullName>
    </submittedName>
</protein>
<dbReference type="Pfam" id="PF05853">
    <property type="entry name" value="BKACE"/>
    <property type="match status" value="1"/>
</dbReference>
<reference evidence="5 6" key="1">
    <citation type="submission" date="2015-01" db="EMBL/GenBank/DDBJ databases">
        <title>Ahrensia donghaiensis sp. nov., a novel dimethylsulphoniopropionate-cleavage bacterium isolated from seawater and emended descriptions of the genus Ahrensia and Ahrensia kielensis.</title>
        <authorList>
            <person name="Liu J."/>
        </authorList>
    </citation>
    <scope>NUCLEOTIDE SEQUENCE [LARGE SCALE GENOMIC DNA]</scope>
    <source>
        <strain evidence="5 6">LZD062</strain>
    </source>
</reference>
<keyword evidence="6" id="KW-1185">Reference proteome</keyword>
<dbReference type="Gene3D" id="3.20.20.70">
    <property type="entry name" value="Aldolase class I"/>
    <property type="match status" value="1"/>
</dbReference>
<dbReference type="InterPro" id="IPR013785">
    <property type="entry name" value="Aldolase_TIM"/>
</dbReference>
<evidence type="ECO:0000256" key="4">
    <source>
        <dbReference type="ARBA" id="ARBA00022833"/>
    </source>
</evidence>
<dbReference type="EMBL" id="JXMU01000002">
    <property type="protein sequence ID" value="KPB02598.1"/>
    <property type="molecule type" value="Genomic_DNA"/>
</dbReference>
<dbReference type="PATRIC" id="fig|1514904.3.peg.1657"/>
<dbReference type="AlphaFoldDB" id="A0A0N0VMI5"/>
<evidence type="ECO:0000313" key="6">
    <source>
        <dbReference type="Proteomes" id="UP000038011"/>
    </source>
</evidence>
<evidence type="ECO:0000256" key="1">
    <source>
        <dbReference type="ARBA" id="ARBA00001947"/>
    </source>
</evidence>
<dbReference type="PANTHER" id="PTHR37418:SF2">
    <property type="entry name" value="3-KETO-5-AMINOHEXANOATE CLEAVAGE ENZYME"/>
    <property type="match status" value="1"/>
</dbReference>
<evidence type="ECO:0000313" key="5">
    <source>
        <dbReference type="EMBL" id="KPB02598.1"/>
    </source>
</evidence>
<dbReference type="Proteomes" id="UP000038011">
    <property type="component" value="Unassembled WGS sequence"/>
</dbReference>
<keyword evidence="5" id="KW-0032">Aminotransferase</keyword>
<dbReference type="GO" id="GO:0043720">
    <property type="term" value="F:3-keto-5-aminohexanoate cleavage activity"/>
    <property type="evidence" value="ECO:0007669"/>
    <property type="project" value="InterPro"/>
</dbReference>
<proteinExistence type="predicted"/>